<comment type="similarity">
    <text evidence="1">Belongs to the UPF0065 (bug) family.</text>
</comment>
<dbReference type="SUPFAM" id="SSF53850">
    <property type="entry name" value="Periplasmic binding protein-like II"/>
    <property type="match status" value="1"/>
</dbReference>
<reference evidence="2 3" key="1">
    <citation type="submission" date="2021-05" db="EMBL/GenBank/DDBJ databases">
        <title>Roseococcus sp. XZZS9, whole genome shotgun sequencing project.</title>
        <authorList>
            <person name="Zhao G."/>
            <person name="Shen L."/>
        </authorList>
    </citation>
    <scope>NUCLEOTIDE SEQUENCE [LARGE SCALE GENOMIC DNA]</scope>
    <source>
        <strain evidence="2 3">XZZS9</strain>
    </source>
</reference>
<evidence type="ECO:0000313" key="3">
    <source>
        <dbReference type="Proteomes" id="UP000766336"/>
    </source>
</evidence>
<keyword evidence="3" id="KW-1185">Reference proteome</keyword>
<accession>A0ABS5QE84</accession>
<dbReference type="InterPro" id="IPR005064">
    <property type="entry name" value="BUG"/>
</dbReference>
<organism evidence="2 3">
    <name type="scientific">Roseococcus pinisoli</name>
    <dbReference type="NCBI Taxonomy" id="2835040"/>
    <lineage>
        <taxon>Bacteria</taxon>
        <taxon>Pseudomonadati</taxon>
        <taxon>Pseudomonadota</taxon>
        <taxon>Alphaproteobacteria</taxon>
        <taxon>Acetobacterales</taxon>
        <taxon>Roseomonadaceae</taxon>
        <taxon>Roseococcus</taxon>
    </lineage>
</organism>
<dbReference type="InterPro" id="IPR042100">
    <property type="entry name" value="Bug_dom1"/>
</dbReference>
<dbReference type="PANTHER" id="PTHR42928:SF5">
    <property type="entry name" value="BLR1237 PROTEIN"/>
    <property type="match status" value="1"/>
</dbReference>
<evidence type="ECO:0000313" key="2">
    <source>
        <dbReference type="EMBL" id="MBS7812009.1"/>
    </source>
</evidence>
<gene>
    <name evidence="2" type="ORF">KHU32_13745</name>
</gene>
<sequence length="328" mass="34731">MQRRGLMGAAAGVLAAGKGQAQSADPAARWPQRAVRLIVPDSPGTGNDTTARLLAPLLEAAMGQPWIVENRVGAGGRIGVEAAYRATPDGYTFLLGNAGSNGINAAIYRDLPYDLATAFDPVSLLVVGPNVLFVKPSLLPVTTVAELVETIRARPGQFSYASAGVGSSAHMSMELFRHRTGLDIQHVPYRGAAGLVQAVLAGETPLAFANLVNVMPQLRSGEVRALAVTSRRRQPDLPELPTMEESGLPGFETLAWNALLAPRGTPPAIRERARAELAKLREDAALSSRIRQLGGTLVVSSPEELQARLQSDITQWRGLADAVGIQAQ</sequence>
<dbReference type="Gene3D" id="3.40.190.10">
    <property type="entry name" value="Periplasmic binding protein-like II"/>
    <property type="match status" value="1"/>
</dbReference>
<dbReference type="PANTHER" id="PTHR42928">
    <property type="entry name" value="TRICARBOXYLATE-BINDING PROTEIN"/>
    <property type="match status" value="1"/>
</dbReference>
<dbReference type="Proteomes" id="UP000766336">
    <property type="component" value="Unassembled WGS sequence"/>
</dbReference>
<dbReference type="EMBL" id="JAHCDA010000002">
    <property type="protein sequence ID" value="MBS7812009.1"/>
    <property type="molecule type" value="Genomic_DNA"/>
</dbReference>
<protein>
    <submittedName>
        <fullName evidence="2">Tripartite tricarboxylate transporter substrate binding protein</fullName>
    </submittedName>
</protein>
<dbReference type="RefSeq" id="WP_213670646.1">
    <property type="nucleotide sequence ID" value="NZ_JAHCDA010000002.1"/>
</dbReference>
<name>A0ABS5QE84_9PROT</name>
<dbReference type="Gene3D" id="3.40.190.150">
    <property type="entry name" value="Bordetella uptake gene, domain 1"/>
    <property type="match status" value="1"/>
</dbReference>
<dbReference type="CDD" id="cd13578">
    <property type="entry name" value="PBP2_Bug27"/>
    <property type="match status" value="1"/>
</dbReference>
<dbReference type="PIRSF" id="PIRSF017082">
    <property type="entry name" value="YflP"/>
    <property type="match status" value="1"/>
</dbReference>
<proteinExistence type="inferred from homology"/>
<evidence type="ECO:0000256" key="1">
    <source>
        <dbReference type="ARBA" id="ARBA00006987"/>
    </source>
</evidence>
<comment type="caution">
    <text evidence="2">The sequence shown here is derived from an EMBL/GenBank/DDBJ whole genome shotgun (WGS) entry which is preliminary data.</text>
</comment>
<dbReference type="Pfam" id="PF03401">
    <property type="entry name" value="TctC"/>
    <property type="match status" value="1"/>
</dbReference>